<proteinExistence type="predicted"/>
<dbReference type="AlphaFoldDB" id="A0A8X6RBM1"/>
<accession>A0A8X6RBM1</accession>
<evidence type="ECO:0000313" key="2">
    <source>
        <dbReference type="Proteomes" id="UP000887159"/>
    </source>
</evidence>
<gene>
    <name evidence="1" type="ORF">TNCV_20651</name>
</gene>
<keyword evidence="2" id="KW-1185">Reference proteome</keyword>
<protein>
    <submittedName>
        <fullName evidence="1">Uncharacterized protein</fullName>
    </submittedName>
</protein>
<reference evidence="1" key="1">
    <citation type="submission" date="2020-08" db="EMBL/GenBank/DDBJ databases">
        <title>Multicomponent nature underlies the extraordinary mechanical properties of spider dragline silk.</title>
        <authorList>
            <person name="Kono N."/>
            <person name="Nakamura H."/>
            <person name="Mori M."/>
            <person name="Yoshida Y."/>
            <person name="Ohtoshi R."/>
            <person name="Malay A.D."/>
            <person name="Moran D.A.P."/>
            <person name="Tomita M."/>
            <person name="Numata K."/>
            <person name="Arakawa K."/>
        </authorList>
    </citation>
    <scope>NUCLEOTIDE SEQUENCE</scope>
</reference>
<sequence>MNTRLAFEPDTGSLRQIGPLTGISAHAPQRPRLRKLKSSGRVVAYPASPPQALVLFPGSARSTQPFVLPAVGR</sequence>
<dbReference type="Proteomes" id="UP000887159">
    <property type="component" value="Unassembled WGS sequence"/>
</dbReference>
<name>A0A8X6RBM1_TRICX</name>
<organism evidence="1 2">
    <name type="scientific">Trichonephila clavipes</name>
    <name type="common">Golden silk orbweaver</name>
    <name type="synonym">Nephila clavipes</name>
    <dbReference type="NCBI Taxonomy" id="2585209"/>
    <lineage>
        <taxon>Eukaryota</taxon>
        <taxon>Metazoa</taxon>
        <taxon>Ecdysozoa</taxon>
        <taxon>Arthropoda</taxon>
        <taxon>Chelicerata</taxon>
        <taxon>Arachnida</taxon>
        <taxon>Araneae</taxon>
        <taxon>Araneomorphae</taxon>
        <taxon>Entelegynae</taxon>
        <taxon>Araneoidea</taxon>
        <taxon>Nephilidae</taxon>
        <taxon>Trichonephila</taxon>
    </lineage>
</organism>
<comment type="caution">
    <text evidence="1">The sequence shown here is derived from an EMBL/GenBank/DDBJ whole genome shotgun (WGS) entry which is preliminary data.</text>
</comment>
<dbReference type="EMBL" id="BMAU01021068">
    <property type="protein sequence ID" value="GFX89169.1"/>
    <property type="molecule type" value="Genomic_DNA"/>
</dbReference>
<evidence type="ECO:0000313" key="1">
    <source>
        <dbReference type="EMBL" id="GFX89169.1"/>
    </source>
</evidence>